<dbReference type="EMBL" id="BGPR01183687">
    <property type="protein sequence ID" value="GBM70493.1"/>
    <property type="molecule type" value="Genomic_DNA"/>
</dbReference>
<accession>A0A4Y2HYU1</accession>
<comment type="caution">
    <text evidence="1">The sequence shown here is derived from an EMBL/GenBank/DDBJ whole genome shotgun (WGS) entry which is preliminary data.</text>
</comment>
<evidence type="ECO:0000313" key="2">
    <source>
        <dbReference type="Proteomes" id="UP000499080"/>
    </source>
</evidence>
<dbReference type="AlphaFoldDB" id="A0A4Y2HYU1"/>
<evidence type="ECO:0000313" key="1">
    <source>
        <dbReference type="EMBL" id="GBM70493.1"/>
    </source>
</evidence>
<dbReference type="OrthoDB" id="6469713at2759"/>
<dbReference type="Proteomes" id="UP000499080">
    <property type="component" value="Unassembled WGS sequence"/>
</dbReference>
<feature type="non-terminal residue" evidence="1">
    <location>
        <position position="1"/>
    </location>
</feature>
<name>A0A4Y2HYU1_ARAVE</name>
<organism evidence="1 2">
    <name type="scientific">Araneus ventricosus</name>
    <name type="common">Orbweaver spider</name>
    <name type="synonym">Epeira ventricosa</name>
    <dbReference type="NCBI Taxonomy" id="182803"/>
    <lineage>
        <taxon>Eukaryota</taxon>
        <taxon>Metazoa</taxon>
        <taxon>Ecdysozoa</taxon>
        <taxon>Arthropoda</taxon>
        <taxon>Chelicerata</taxon>
        <taxon>Arachnida</taxon>
        <taxon>Araneae</taxon>
        <taxon>Araneomorphae</taxon>
        <taxon>Entelegynae</taxon>
        <taxon>Araneoidea</taxon>
        <taxon>Araneidae</taxon>
        <taxon>Araneus</taxon>
    </lineage>
</organism>
<gene>
    <name evidence="1" type="ORF">AVEN_47802_1</name>
</gene>
<reference evidence="1 2" key="1">
    <citation type="journal article" date="2019" name="Sci. Rep.">
        <title>Orb-weaving spider Araneus ventricosus genome elucidates the spidroin gene catalogue.</title>
        <authorList>
            <person name="Kono N."/>
            <person name="Nakamura H."/>
            <person name="Ohtoshi R."/>
            <person name="Moran D.A.P."/>
            <person name="Shinohara A."/>
            <person name="Yoshida Y."/>
            <person name="Fujiwara M."/>
            <person name="Mori M."/>
            <person name="Tomita M."/>
            <person name="Arakawa K."/>
        </authorList>
    </citation>
    <scope>NUCLEOTIDE SEQUENCE [LARGE SCALE GENOMIC DNA]</scope>
</reference>
<keyword evidence="2" id="KW-1185">Reference proteome</keyword>
<protein>
    <submittedName>
        <fullName evidence="1">Uncharacterized protein</fullName>
    </submittedName>
</protein>
<sequence length="114" mass="13307">NSPSDLDLLVEKYESHIIDAKIAASSPLPNSQTYIDPRIRELNNERNFVRKMFQRLRNPPLKTKLNQLNKRINKLNDKIENDSPAPCEQHFFRDLTLITATYGPQCLSSCHDWR</sequence>
<proteinExistence type="predicted"/>